<accession>A0A1H7ZFP7</accession>
<dbReference type="PANTHER" id="PTHR30204:SF69">
    <property type="entry name" value="MERR-FAMILY TRANSCRIPTIONAL REGULATOR"/>
    <property type="match status" value="1"/>
</dbReference>
<keyword evidence="7" id="KW-1185">Reference proteome</keyword>
<dbReference type="SUPFAM" id="SSF46955">
    <property type="entry name" value="Putative DNA-binding domain"/>
    <property type="match status" value="1"/>
</dbReference>
<dbReference type="eggNOG" id="COG0789">
    <property type="taxonomic scope" value="Bacteria"/>
</dbReference>
<sequence>MQIGELAARSGVPERLLRYYEERGLLAPERTTAGRRRYQESDVLRVDTIRALLAAGLNTANIAVMLPCVGYDAGRLLPQCPEMVTRLARQRRRLDESIEGLEHSRRLVDALLAQAGP</sequence>
<name>A0A1H7ZFP7_STRJI</name>
<dbReference type="Pfam" id="PF13411">
    <property type="entry name" value="MerR_1"/>
    <property type="match status" value="1"/>
</dbReference>
<organism evidence="6 7">
    <name type="scientific">Streptacidiphilus jiangxiensis</name>
    <dbReference type="NCBI Taxonomy" id="235985"/>
    <lineage>
        <taxon>Bacteria</taxon>
        <taxon>Bacillati</taxon>
        <taxon>Actinomycetota</taxon>
        <taxon>Actinomycetes</taxon>
        <taxon>Kitasatosporales</taxon>
        <taxon>Streptomycetaceae</taxon>
        <taxon>Streptacidiphilus</taxon>
    </lineage>
</organism>
<evidence type="ECO:0000313" key="7">
    <source>
        <dbReference type="Proteomes" id="UP000183015"/>
    </source>
</evidence>
<dbReference type="PRINTS" id="PR00040">
    <property type="entry name" value="HTHMERR"/>
</dbReference>
<dbReference type="InterPro" id="IPR000551">
    <property type="entry name" value="MerR-type_HTH_dom"/>
</dbReference>
<dbReference type="GO" id="GO:0003700">
    <property type="term" value="F:DNA-binding transcription factor activity"/>
    <property type="evidence" value="ECO:0007669"/>
    <property type="project" value="InterPro"/>
</dbReference>
<keyword evidence="1" id="KW-0678">Repressor</keyword>
<dbReference type="InterPro" id="IPR047057">
    <property type="entry name" value="MerR_fam"/>
</dbReference>
<evidence type="ECO:0000313" key="6">
    <source>
        <dbReference type="EMBL" id="SEM56339.1"/>
    </source>
</evidence>
<dbReference type="STRING" id="235985.SAMN05414137_13445"/>
<evidence type="ECO:0000256" key="3">
    <source>
        <dbReference type="ARBA" id="ARBA00023125"/>
    </source>
</evidence>
<dbReference type="AlphaFoldDB" id="A0A1H7ZFP7"/>
<gene>
    <name evidence="6" type="ORF">SAMN05414137_13445</name>
</gene>
<dbReference type="RefSeq" id="WP_042442581.1">
    <property type="nucleotide sequence ID" value="NZ_BBPN01000003.1"/>
</dbReference>
<protein>
    <submittedName>
        <fullName evidence="6">DNA-binding transcriptional regulator, MerR family</fullName>
    </submittedName>
</protein>
<dbReference type="GO" id="GO:0003677">
    <property type="term" value="F:DNA binding"/>
    <property type="evidence" value="ECO:0007669"/>
    <property type="project" value="UniProtKB-KW"/>
</dbReference>
<dbReference type="Gene3D" id="1.10.1660.10">
    <property type="match status" value="1"/>
</dbReference>
<feature type="domain" description="HTH merR-type" evidence="5">
    <location>
        <begin position="1"/>
        <end position="68"/>
    </location>
</feature>
<dbReference type="InterPro" id="IPR009061">
    <property type="entry name" value="DNA-bd_dom_put_sf"/>
</dbReference>
<reference evidence="7" key="1">
    <citation type="submission" date="2016-10" db="EMBL/GenBank/DDBJ databases">
        <authorList>
            <person name="Varghese N."/>
        </authorList>
    </citation>
    <scope>NUCLEOTIDE SEQUENCE [LARGE SCALE GENOMIC DNA]</scope>
    <source>
        <strain evidence="7">DSM 45096 / BCRC 16803 / CGMCC 4.1857 / CIP 109030 / JCM 12277 / KCTC 19219 / NBRC 100920 / 33214</strain>
    </source>
</reference>
<evidence type="ECO:0000256" key="1">
    <source>
        <dbReference type="ARBA" id="ARBA00022491"/>
    </source>
</evidence>
<dbReference type="SMART" id="SM00422">
    <property type="entry name" value="HTH_MERR"/>
    <property type="match status" value="1"/>
</dbReference>
<evidence type="ECO:0000259" key="5">
    <source>
        <dbReference type="PROSITE" id="PS50937"/>
    </source>
</evidence>
<dbReference type="EMBL" id="FOAZ01000034">
    <property type="protein sequence ID" value="SEM56339.1"/>
    <property type="molecule type" value="Genomic_DNA"/>
</dbReference>
<dbReference type="PANTHER" id="PTHR30204">
    <property type="entry name" value="REDOX-CYCLING DRUG-SENSING TRANSCRIPTIONAL ACTIVATOR SOXR"/>
    <property type="match status" value="1"/>
</dbReference>
<dbReference type="OrthoDB" id="3824912at2"/>
<keyword evidence="4" id="KW-0804">Transcription</keyword>
<proteinExistence type="predicted"/>
<keyword evidence="2" id="KW-0805">Transcription regulation</keyword>
<keyword evidence="3 6" id="KW-0238">DNA-binding</keyword>
<evidence type="ECO:0000256" key="4">
    <source>
        <dbReference type="ARBA" id="ARBA00023163"/>
    </source>
</evidence>
<dbReference type="PROSITE" id="PS50937">
    <property type="entry name" value="HTH_MERR_2"/>
    <property type="match status" value="1"/>
</dbReference>
<evidence type="ECO:0000256" key="2">
    <source>
        <dbReference type="ARBA" id="ARBA00023015"/>
    </source>
</evidence>
<dbReference type="Proteomes" id="UP000183015">
    <property type="component" value="Unassembled WGS sequence"/>
</dbReference>